<dbReference type="InterPro" id="IPR013525">
    <property type="entry name" value="ABC2_TM"/>
</dbReference>
<evidence type="ECO:0000259" key="6">
    <source>
        <dbReference type="PROSITE" id="PS51012"/>
    </source>
</evidence>
<accession>A0A521F0I9</accession>
<feature type="transmembrane region" description="Helical" evidence="5">
    <location>
        <begin position="55"/>
        <end position="78"/>
    </location>
</feature>
<organism evidence="7 8">
    <name type="scientific">Melghirimyces algeriensis</name>
    <dbReference type="NCBI Taxonomy" id="910412"/>
    <lineage>
        <taxon>Bacteria</taxon>
        <taxon>Bacillati</taxon>
        <taxon>Bacillota</taxon>
        <taxon>Bacilli</taxon>
        <taxon>Bacillales</taxon>
        <taxon>Thermoactinomycetaceae</taxon>
        <taxon>Melghirimyces</taxon>
    </lineage>
</organism>
<dbReference type="GO" id="GO:0043190">
    <property type="term" value="C:ATP-binding cassette (ABC) transporter complex"/>
    <property type="evidence" value="ECO:0007669"/>
    <property type="project" value="InterPro"/>
</dbReference>
<feature type="transmembrane region" description="Helical" evidence="5">
    <location>
        <begin position="21"/>
        <end position="43"/>
    </location>
</feature>
<comment type="similarity">
    <text evidence="5">Belongs to the ABC-2 integral membrane protein family.</text>
</comment>
<dbReference type="PANTHER" id="PTHR43027">
    <property type="entry name" value="DOXORUBICIN RESISTANCE ABC TRANSPORTER PERMEASE PROTEIN DRRC-RELATED"/>
    <property type="match status" value="1"/>
</dbReference>
<keyword evidence="5" id="KW-1003">Cell membrane</keyword>
<keyword evidence="3 5" id="KW-1133">Transmembrane helix</keyword>
<comment type="subcellular location">
    <subcellularLocation>
        <location evidence="5">Cell membrane</location>
        <topology evidence="5">Multi-pass membrane protein</topology>
    </subcellularLocation>
    <subcellularLocation>
        <location evidence="1">Membrane</location>
        <topology evidence="1">Multi-pass membrane protein</topology>
    </subcellularLocation>
</comment>
<reference evidence="7 8" key="1">
    <citation type="submission" date="2017-05" db="EMBL/GenBank/DDBJ databases">
        <authorList>
            <person name="Varghese N."/>
            <person name="Submissions S."/>
        </authorList>
    </citation>
    <scope>NUCLEOTIDE SEQUENCE [LARGE SCALE GENOMIC DNA]</scope>
    <source>
        <strain evidence="7 8">DSM 45474</strain>
    </source>
</reference>
<gene>
    <name evidence="7" type="ORF">SAMN06264849_1121</name>
</gene>
<feature type="domain" description="ABC transmembrane type-2" evidence="6">
    <location>
        <begin position="20"/>
        <end position="244"/>
    </location>
</feature>
<protein>
    <recommendedName>
        <fullName evidence="5">Transport permease protein</fullName>
    </recommendedName>
</protein>
<name>A0A521F0I9_9BACL</name>
<dbReference type="EMBL" id="FXTI01000012">
    <property type="protein sequence ID" value="SMO89734.1"/>
    <property type="molecule type" value="Genomic_DNA"/>
</dbReference>
<dbReference type="InterPro" id="IPR047817">
    <property type="entry name" value="ABC2_TM_bact-type"/>
</dbReference>
<evidence type="ECO:0000256" key="2">
    <source>
        <dbReference type="ARBA" id="ARBA00022692"/>
    </source>
</evidence>
<dbReference type="PRINTS" id="PR00164">
    <property type="entry name" value="ABC2TRNSPORT"/>
</dbReference>
<dbReference type="PIRSF" id="PIRSF006648">
    <property type="entry name" value="DrrB"/>
    <property type="match status" value="1"/>
</dbReference>
<dbReference type="InterPro" id="IPR000412">
    <property type="entry name" value="ABC_2_transport"/>
</dbReference>
<keyword evidence="2 5" id="KW-0812">Transmembrane</keyword>
<dbReference type="PROSITE" id="PS51012">
    <property type="entry name" value="ABC_TM2"/>
    <property type="match status" value="1"/>
</dbReference>
<evidence type="ECO:0000256" key="1">
    <source>
        <dbReference type="ARBA" id="ARBA00004141"/>
    </source>
</evidence>
<feature type="transmembrane region" description="Helical" evidence="5">
    <location>
        <begin position="169"/>
        <end position="191"/>
    </location>
</feature>
<dbReference type="OrthoDB" id="9774758at2"/>
<keyword evidence="8" id="KW-1185">Reference proteome</keyword>
<proteinExistence type="inferred from homology"/>
<feature type="transmembrane region" description="Helical" evidence="5">
    <location>
        <begin position="136"/>
        <end position="157"/>
    </location>
</feature>
<dbReference type="InterPro" id="IPR052902">
    <property type="entry name" value="ABC-2_transporter"/>
</dbReference>
<feature type="transmembrane region" description="Helical" evidence="5">
    <location>
        <begin position="98"/>
        <end position="124"/>
    </location>
</feature>
<dbReference type="PANTHER" id="PTHR43027:SF2">
    <property type="entry name" value="TRANSPORT PERMEASE PROTEIN"/>
    <property type="match status" value="1"/>
</dbReference>
<sequence length="248" mass="29023">MQATWMLTLIEVKMFFREKQAVFWTFLFPLVFLWIFGSFYNSMEIREVNFSQHYVPAWIAVNLLTTAFFTLGTILTVYREQDILRRFRISPLEPWMILLAHTLHGLFIFVISIFILLIFGYLFYDLTFPKQIWSTVFAVILSTCAIFPLGMFFTSLAKSTRTASAISSVFLNISIFLSGATFPVDVLPYYLKVFAKLLPLYYAVEFIRGTWNGNHLQVHQQEIIILSMLSIVTIFLSVKYFKWSKQEV</sequence>
<feature type="transmembrane region" description="Helical" evidence="5">
    <location>
        <begin position="223"/>
        <end position="241"/>
    </location>
</feature>
<evidence type="ECO:0000256" key="5">
    <source>
        <dbReference type="RuleBase" id="RU361157"/>
    </source>
</evidence>
<evidence type="ECO:0000313" key="8">
    <source>
        <dbReference type="Proteomes" id="UP000315636"/>
    </source>
</evidence>
<dbReference type="Pfam" id="PF01061">
    <property type="entry name" value="ABC2_membrane"/>
    <property type="match status" value="1"/>
</dbReference>
<evidence type="ECO:0000256" key="4">
    <source>
        <dbReference type="ARBA" id="ARBA00023136"/>
    </source>
</evidence>
<keyword evidence="5" id="KW-0813">Transport</keyword>
<dbReference type="GO" id="GO:0140359">
    <property type="term" value="F:ABC-type transporter activity"/>
    <property type="evidence" value="ECO:0007669"/>
    <property type="project" value="InterPro"/>
</dbReference>
<dbReference type="RefSeq" id="WP_142506495.1">
    <property type="nucleotide sequence ID" value="NZ_FXTI01000012.1"/>
</dbReference>
<evidence type="ECO:0000256" key="3">
    <source>
        <dbReference type="ARBA" id="ARBA00022989"/>
    </source>
</evidence>
<dbReference type="Proteomes" id="UP000315636">
    <property type="component" value="Unassembled WGS sequence"/>
</dbReference>
<dbReference type="AlphaFoldDB" id="A0A521F0I9"/>
<keyword evidence="4 5" id="KW-0472">Membrane</keyword>
<evidence type="ECO:0000313" key="7">
    <source>
        <dbReference type="EMBL" id="SMO89734.1"/>
    </source>
</evidence>